<comment type="caution">
    <text evidence="1">The sequence shown here is derived from an EMBL/GenBank/DDBJ whole genome shotgun (WGS) entry which is preliminary data.</text>
</comment>
<dbReference type="AlphaFoldDB" id="A0A7W7G048"/>
<dbReference type="RefSeq" id="WP_184950069.1">
    <property type="nucleotide sequence ID" value="NZ_BOMC01000006.1"/>
</dbReference>
<gene>
    <name evidence="1" type="ORF">BKA14_001372</name>
</gene>
<proteinExistence type="predicted"/>
<organism evidence="1 2">
    <name type="scientific">Paractinoplanes abujensis</name>
    <dbReference type="NCBI Taxonomy" id="882441"/>
    <lineage>
        <taxon>Bacteria</taxon>
        <taxon>Bacillati</taxon>
        <taxon>Actinomycetota</taxon>
        <taxon>Actinomycetes</taxon>
        <taxon>Micromonosporales</taxon>
        <taxon>Micromonosporaceae</taxon>
        <taxon>Paractinoplanes</taxon>
    </lineage>
</organism>
<dbReference type="SUPFAM" id="SSF55144">
    <property type="entry name" value="LigT-like"/>
    <property type="match status" value="1"/>
</dbReference>
<reference evidence="1 2" key="1">
    <citation type="submission" date="2020-08" db="EMBL/GenBank/DDBJ databases">
        <title>Sequencing the genomes of 1000 actinobacteria strains.</title>
        <authorList>
            <person name="Klenk H.-P."/>
        </authorList>
    </citation>
    <scope>NUCLEOTIDE SEQUENCE [LARGE SCALE GENOMIC DNA]</scope>
    <source>
        <strain evidence="1 2">DSM 45518</strain>
    </source>
</reference>
<protein>
    <recommendedName>
        <fullName evidence="3">2'-5' RNA ligase superfamily protein</fullName>
    </recommendedName>
</protein>
<sequence length="149" mass="16001">MHTVELLPDDELDSLVREMWVGLLDRGLPSLASHPHPTNRPHLTVVNAASLDGLPELSLPIAVAFEPPRMLGRALVLPVVPDAALRELHSLVWSKLPEAWPPPAEWVPHISLALRFPDGTRAGGLSGPAGGSLVAARTYDSVSRTVRGL</sequence>
<evidence type="ECO:0000313" key="1">
    <source>
        <dbReference type="EMBL" id="MBB4691224.1"/>
    </source>
</evidence>
<accession>A0A7W7G048</accession>
<name>A0A7W7G048_9ACTN</name>
<evidence type="ECO:0008006" key="3">
    <source>
        <dbReference type="Google" id="ProtNLM"/>
    </source>
</evidence>
<dbReference type="EMBL" id="JACHMF010000001">
    <property type="protein sequence ID" value="MBB4691224.1"/>
    <property type="molecule type" value="Genomic_DNA"/>
</dbReference>
<evidence type="ECO:0000313" key="2">
    <source>
        <dbReference type="Proteomes" id="UP000542742"/>
    </source>
</evidence>
<dbReference type="InterPro" id="IPR009097">
    <property type="entry name" value="Cyclic_Pdiesterase"/>
</dbReference>
<dbReference type="Gene3D" id="3.90.1140.10">
    <property type="entry name" value="Cyclic phosphodiesterase"/>
    <property type="match status" value="1"/>
</dbReference>
<keyword evidence="2" id="KW-1185">Reference proteome</keyword>
<dbReference type="Proteomes" id="UP000542742">
    <property type="component" value="Unassembled WGS sequence"/>
</dbReference>